<accession>A0A8S5TC65</accession>
<organism evidence="1">
    <name type="scientific">Siphoviridae sp. cteEQ43</name>
    <dbReference type="NCBI Taxonomy" id="2827905"/>
    <lineage>
        <taxon>Viruses</taxon>
        <taxon>Duplodnaviria</taxon>
        <taxon>Heunggongvirae</taxon>
        <taxon>Uroviricota</taxon>
        <taxon>Caudoviricetes</taxon>
    </lineage>
</organism>
<evidence type="ECO:0000313" key="1">
    <source>
        <dbReference type="EMBL" id="DAF60908.1"/>
    </source>
</evidence>
<name>A0A8S5TC65_9CAUD</name>
<protein>
    <submittedName>
        <fullName evidence="1">Rad50 zinc hook motif</fullName>
    </submittedName>
</protein>
<proteinExistence type="predicted"/>
<reference evidence="1" key="1">
    <citation type="journal article" date="2021" name="Proc. Natl. Acad. Sci. U.S.A.">
        <title>A Catalog of Tens of Thousands of Viruses from Human Metagenomes Reveals Hidden Associations with Chronic Diseases.</title>
        <authorList>
            <person name="Tisza M.J."/>
            <person name="Buck C.B."/>
        </authorList>
    </citation>
    <scope>NUCLEOTIDE SEQUENCE</scope>
    <source>
        <strain evidence="1">CteEQ43</strain>
    </source>
</reference>
<dbReference type="EMBL" id="BK032799">
    <property type="protein sequence ID" value="DAF60908.1"/>
    <property type="molecule type" value="Genomic_DNA"/>
</dbReference>
<sequence>MPMVKPKQIQSDPPCPLCGRPMSVQYGCNFEQMVGRAEWHMDFKPKMVFCSQCSKDLLTAVNFWYAHCNHTNNYDKLGGNVNAD</sequence>